<dbReference type="EMBL" id="ANNX02000047">
    <property type="protein sequence ID" value="KYC36969.1"/>
    <property type="molecule type" value="Genomic_DNA"/>
</dbReference>
<dbReference type="AlphaFoldDB" id="A0A139WWZ8"/>
<evidence type="ECO:0000313" key="1">
    <source>
        <dbReference type="EMBL" id="KYC36969.1"/>
    </source>
</evidence>
<comment type="caution">
    <text evidence="1">The sequence shown here is derived from an EMBL/GenBank/DDBJ whole genome shotgun (WGS) entry which is preliminary data.</text>
</comment>
<accession>A0A139WWZ8</accession>
<keyword evidence="2" id="KW-1185">Reference proteome</keyword>
<dbReference type="STRING" id="128403.WA1_45820"/>
<sequence>MAKITLEVPDELSEQLVQLGDRLPELLALSLQQPPLPARIYRYILDFLASKPTSEQILAFRPTSEMQQRLQTLVKRSHAGELTATEQAELIEYERIEHLVIMLKTGNLANLSKIS</sequence>
<dbReference type="RefSeq" id="WP_017744237.1">
    <property type="nucleotide sequence ID" value="NZ_KQ976354.1"/>
</dbReference>
<dbReference type="Proteomes" id="UP000076925">
    <property type="component" value="Unassembled WGS sequence"/>
</dbReference>
<dbReference type="OrthoDB" id="426336at2"/>
<evidence type="ECO:0000313" key="2">
    <source>
        <dbReference type="Proteomes" id="UP000076925"/>
    </source>
</evidence>
<gene>
    <name evidence="1" type="ORF">WA1_45820</name>
</gene>
<name>A0A139WWZ8_9CYAN</name>
<proteinExistence type="predicted"/>
<protein>
    <submittedName>
        <fullName evidence="1">Uncharacterized protein</fullName>
    </submittedName>
</protein>
<organism evidence="1 2">
    <name type="scientific">Scytonema hofmannii PCC 7110</name>
    <dbReference type="NCBI Taxonomy" id="128403"/>
    <lineage>
        <taxon>Bacteria</taxon>
        <taxon>Bacillati</taxon>
        <taxon>Cyanobacteriota</taxon>
        <taxon>Cyanophyceae</taxon>
        <taxon>Nostocales</taxon>
        <taxon>Scytonemataceae</taxon>
        <taxon>Scytonema</taxon>
    </lineage>
</organism>
<reference evidence="1 2" key="1">
    <citation type="journal article" date="2013" name="Genome Biol. Evol.">
        <title>Genomes of Stigonematalean cyanobacteria (subsection V) and the evolution of oxygenic photosynthesis from prokaryotes to plastids.</title>
        <authorList>
            <person name="Dagan T."/>
            <person name="Roettger M."/>
            <person name="Stucken K."/>
            <person name="Landan G."/>
            <person name="Koch R."/>
            <person name="Major P."/>
            <person name="Gould S.B."/>
            <person name="Goremykin V.V."/>
            <person name="Rippka R."/>
            <person name="Tandeau de Marsac N."/>
            <person name="Gugger M."/>
            <person name="Lockhart P.J."/>
            <person name="Allen J.F."/>
            <person name="Brune I."/>
            <person name="Maus I."/>
            <person name="Puhler A."/>
            <person name="Martin W.F."/>
        </authorList>
    </citation>
    <scope>NUCLEOTIDE SEQUENCE [LARGE SCALE GENOMIC DNA]</scope>
    <source>
        <strain evidence="1 2">PCC 7110</strain>
    </source>
</reference>